<dbReference type="AlphaFoldDB" id="A0A0E9LZ14"/>
<organism evidence="3 4">
    <name type="scientific">Geofilum rubicundum JCM 15548</name>
    <dbReference type="NCBI Taxonomy" id="1236989"/>
    <lineage>
        <taxon>Bacteria</taxon>
        <taxon>Pseudomonadati</taxon>
        <taxon>Bacteroidota</taxon>
        <taxon>Bacteroidia</taxon>
        <taxon>Marinilabiliales</taxon>
        <taxon>Marinilabiliaceae</taxon>
        <taxon>Geofilum</taxon>
    </lineage>
</organism>
<dbReference type="InterPro" id="IPR000014">
    <property type="entry name" value="PAS"/>
</dbReference>
<dbReference type="NCBIfam" id="TIGR00229">
    <property type="entry name" value="sensory_box"/>
    <property type="match status" value="2"/>
</dbReference>
<dbReference type="PROSITE" id="PS50113">
    <property type="entry name" value="PAC"/>
    <property type="match status" value="2"/>
</dbReference>
<dbReference type="Proteomes" id="UP000032900">
    <property type="component" value="Unassembled WGS sequence"/>
</dbReference>
<evidence type="ECO:0000259" key="2">
    <source>
        <dbReference type="PROSITE" id="PS50113"/>
    </source>
</evidence>
<dbReference type="Gene3D" id="6.10.250.490">
    <property type="match status" value="1"/>
</dbReference>
<reference evidence="3 4" key="1">
    <citation type="journal article" date="2015" name="Microbes Environ.">
        <title>Distribution and evolution of nitrogen fixation genes in the phylum bacteroidetes.</title>
        <authorList>
            <person name="Inoue J."/>
            <person name="Oshima K."/>
            <person name="Suda W."/>
            <person name="Sakamoto M."/>
            <person name="Iino T."/>
            <person name="Noda S."/>
            <person name="Hongoh Y."/>
            <person name="Hattori M."/>
            <person name="Ohkuma M."/>
        </authorList>
    </citation>
    <scope>NUCLEOTIDE SEQUENCE [LARGE SCALE GENOMIC DNA]</scope>
    <source>
        <strain evidence="3">JCM 15548</strain>
    </source>
</reference>
<dbReference type="PROSITE" id="PS50112">
    <property type="entry name" value="PAS"/>
    <property type="match status" value="2"/>
</dbReference>
<dbReference type="InterPro" id="IPR052155">
    <property type="entry name" value="Biofilm_reg_signaling"/>
</dbReference>
<evidence type="ECO:0000313" key="4">
    <source>
        <dbReference type="Proteomes" id="UP000032900"/>
    </source>
</evidence>
<sequence length="207" mass="23507">MHGAIQDITERKRTEEALRESEEKFRSLAENTSDVIAIMDLQGTITYMSRKIEDETGYKKEEIEGVNIQKILTPASYNIAMNRIQKRLSGENITIPFEVAIKNKTGHLTPFELNTSAVTKDGEITGIEIVARNITERKKAEEALIESENRFRSLLQDIPSISVQGYQMDGTVIYWNEASEKLYGYTCEEALGQNLLDLIILLKCWKG</sequence>
<dbReference type="InterPro" id="IPR000700">
    <property type="entry name" value="PAS-assoc_C"/>
</dbReference>
<comment type="caution">
    <text evidence="3">The sequence shown here is derived from an EMBL/GenBank/DDBJ whole genome shotgun (WGS) entry which is preliminary data.</text>
</comment>
<dbReference type="PANTHER" id="PTHR44757:SF2">
    <property type="entry name" value="BIOFILM ARCHITECTURE MAINTENANCE PROTEIN MBAA"/>
    <property type="match status" value="1"/>
</dbReference>
<dbReference type="Pfam" id="PF13426">
    <property type="entry name" value="PAS_9"/>
    <property type="match status" value="1"/>
</dbReference>
<feature type="domain" description="PAC" evidence="2">
    <location>
        <begin position="95"/>
        <end position="146"/>
    </location>
</feature>
<dbReference type="GO" id="GO:0006355">
    <property type="term" value="P:regulation of DNA-templated transcription"/>
    <property type="evidence" value="ECO:0007669"/>
    <property type="project" value="InterPro"/>
</dbReference>
<keyword evidence="4" id="KW-1185">Reference proteome</keyword>
<dbReference type="InterPro" id="IPR013767">
    <property type="entry name" value="PAS_fold"/>
</dbReference>
<gene>
    <name evidence="3" type="ORF">JCM15548_12362</name>
</gene>
<dbReference type="SUPFAM" id="SSF55785">
    <property type="entry name" value="PYP-like sensor domain (PAS domain)"/>
    <property type="match status" value="2"/>
</dbReference>
<dbReference type="Pfam" id="PF00989">
    <property type="entry name" value="PAS"/>
    <property type="match status" value="1"/>
</dbReference>
<accession>A0A0E9LZ14</accession>
<keyword evidence="3" id="KW-0418">Kinase</keyword>
<dbReference type="SMART" id="SM00091">
    <property type="entry name" value="PAS"/>
    <property type="match status" value="2"/>
</dbReference>
<protein>
    <submittedName>
        <fullName evidence="3">Sensory box histidine kinase/response regulator</fullName>
    </submittedName>
</protein>
<dbReference type="GO" id="GO:0016301">
    <property type="term" value="F:kinase activity"/>
    <property type="evidence" value="ECO:0007669"/>
    <property type="project" value="UniProtKB-KW"/>
</dbReference>
<dbReference type="EMBL" id="BAZW01000018">
    <property type="protein sequence ID" value="GAO30110.1"/>
    <property type="molecule type" value="Genomic_DNA"/>
</dbReference>
<proteinExistence type="predicted"/>
<evidence type="ECO:0000313" key="3">
    <source>
        <dbReference type="EMBL" id="GAO30110.1"/>
    </source>
</evidence>
<feature type="domain" description="PAS" evidence="1">
    <location>
        <begin position="147"/>
        <end position="199"/>
    </location>
</feature>
<feature type="domain" description="PAS" evidence="1">
    <location>
        <begin position="21"/>
        <end position="91"/>
    </location>
</feature>
<evidence type="ECO:0000259" key="1">
    <source>
        <dbReference type="PROSITE" id="PS50112"/>
    </source>
</evidence>
<dbReference type="OrthoDB" id="9813151at2"/>
<dbReference type="CDD" id="cd00130">
    <property type="entry name" value="PAS"/>
    <property type="match status" value="2"/>
</dbReference>
<dbReference type="Gene3D" id="3.30.450.20">
    <property type="entry name" value="PAS domain"/>
    <property type="match status" value="2"/>
</dbReference>
<dbReference type="STRING" id="1236989.JCM15548_12362"/>
<dbReference type="InterPro" id="IPR035965">
    <property type="entry name" value="PAS-like_dom_sf"/>
</dbReference>
<name>A0A0E9LZ14_9BACT</name>
<dbReference type="PANTHER" id="PTHR44757">
    <property type="entry name" value="DIGUANYLATE CYCLASE DGCP"/>
    <property type="match status" value="1"/>
</dbReference>
<keyword evidence="3" id="KW-0808">Transferase</keyword>
<feature type="domain" description="PAC" evidence="2">
    <location>
        <begin position="1"/>
        <end position="20"/>
    </location>
</feature>